<feature type="compositionally biased region" description="Basic and acidic residues" evidence="1">
    <location>
        <begin position="314"/>
        <end position="326"/>
    </location>
</feature>
<proteinExistence type="predicted"/>
<dbReference type="AlphaFoldDB" id="A0AA39R7B4"/>
<feature type="compositionally biased region" description="Acidic residues" evidence="1">
    <location>
        <begin position="341"/>
        <end position="352"/>
    </location>
</feature>
<dbReference type="Pfam" id="PF14033">
    <property type="entry name" value="DUF4246"/>
    <property type="match status" value="1"/>
</dbReference>
<organism evidence="4 5">
    <name type="scientific">Cladonia borealis</name>
    <dbReference type="NCBI Taxonomy" id="184061"/>
    <lineage>
        <taxon>Eukaryota</taxon>
        <taxon>Fungi</taxon>
        <taxon>Dikarya</taxon>
        <taxon>Ascomycota</taxon>
        <taxon>Pezizomycotina</taxon>
        <taxon>Lecanoromycetes</taxon>
        <taxon>OSLEUM clade</taxon>
        <taxon>Lecanoromycetidae</taxon>
        <taxon>Lecanorales</taxon>
        <taxon>Lecanorineae</taxon>
        <taxon>Cladoniaceae</taxon>
        <taxon>Cladonia</taxon>
    </lineage>
</organism>
<sequence length="619" mass="70831">MDPERIKLPGFGLPLIHTDMSFKNAVVNWWGKPLTVRELNMIKLMNQITDKPSWDRKVFDDTVTEKWRQEARDAENLDVTEAMLDWIIAELRDKAQSCRENGIIAALDLDAMVVKSDTTVSPELKAQLRIACKPLEDILTSLKDWHPGSDGKVLNLVHPSLFPLIYGRSRVLPTGKVSLQDCTEYIGKGEVVKPPDPSDIVVSPSHRWFSHNLPTEYWSQEFQWLPCDVDFAEEGSIKIISYINNLHPAHHRPLYAVIESLISKSVPLWNRVLSSIGPPSTGRPLRQPRINMIDTEYEFPQGMNRPKTSSTNGGRDREAEVEGHLEDIEEQGNNEARSNREDEEEDDYDDEENWQRATRVLVKPEPGDYASWASSVARANSTKAFNLRKDFAKDGIQVIVKLANIELTPTTPEYDGGSWHIEGQLNEHICASALYYYDSENVTENFLAFRQRVKRLELEEKQYGQDDYEGVEELYGVKQDEPALQEIGRVLTSEGRLLAFPNAVQHRVSPFRLADPARPGHRKILALFLVDPYVRILSTANVPPQQKSWWAKRIRDNEKLSSLPTELMNHVIDDVAEFPISLEEAKEIRQRLMEERKAFVVAVEDELQSRSHTFSFCEH</sequence>
<accession>A0AA39R7B4</accession>
<keyword evidence="5" id="KW-1185">Reference proteome</keyword>
<gene>
    <name evidence="4" type="ORF">JMJ35_000771</name>
</gene>
<dbReference type="Pfam" id="PF21666">
    <property type="entry name" value="DUF4246_N"/>
    <property type="match status" value="1"/>
</dbReference>
<dbReference type="EMBL" id="JAFEKC020000002">
    <property type="protein sequence ID" value="KAK0516168.1"/>
    <property type="molecule type" value="Genomic_DNA"/>
</dbReference>
<evidence type="ECO:0008006" key="6">
    <source>
        <dbReference type="Google" id="ProtNLM"/>
    </source>
</evidence>
<evidence type="ECO:0000259" key="3">
    <source>
        <dbReference type="Pfam" id="PF21666"/>
    </source>
</evidence>
<feature type="domain" description="DUF4246" evidence="3">
    <location>
        <begin position="8"/>
        <end position="70"/>
    </location>
</feature>
<reference evidence="4" key="1">
    <citation type="submission" date="2023-03" db="EMBL/GenBank/DDBJ databases">
        <title>Complete genome of Cladonia borealis.</title>
        <authorList>
            <person name="Park H."/>
        </authorList>
    </citation>
    <scope>NUCLEOTIDE SEQUENCE</scope>
    <source>
        <strain evidence="4">ANT050790</strain>
    </source>
</reference>
<dbReference type="InterPro" id="IPR025340">
    <property type="entry name" value="DUF4246"/>
</dbReference>
<protein>
    <recommendedName>
        <fullName evidence="6">Duf1665 domain containing protein</fullName>
    </recommendedName>
</protein>
<dbReference type="PANTHER" id="PTHR33119:SF1">
    <property type="entry name" value="FE2OG DIOXYGENASE DOMAIN-CONTAINING PROTEIN"/>
    <property type="match status" value="1"/>
</dbReference>
<feature type="domain" description="DUF4246" evidence="2">
    <location>
        <begin position="81"/>
        <end position="552"/>
    </location>
</feature>
<evidence type="ECO:0000256" key="1">
    <source>
        <dbReference type="SAM" id="MobiDB-lite"/>
    </source>
</evidence>
<dbReference type="Proteomes" id="UP001166286">
    <property type="component" value="Unassembled WGS sequence"/>
</dbReference>
<comment type="caution">
    <text evidence="4">The sequence shown here is derived from an EMBL/GenBank/DDBJ whole genome shotgun (WGS) entry which is preliminary data.</text>
</comment>
<feature type="region of interest" description="Disordered" evidence="1">
    <location>
        <begin position="299"/>
        <end position="354"/>
    </location>
</feature>
<dbReference type="InterPro" id="IPR049192">
    <property type="entry name" value="DUF4246_C"/>
</dbReference>
<evidence type="ECO:0000259" key="2">
    <source>
        <dbReference type="Pfam" id="PF14033"/>
    </source>
</evidence>
<dbReference type="InterPro" id="IPR049207">
    <property type="entry name" value="DUF4246_N"/>
</dbReference>
<evidence type="ECO:0000313" key="5">
    <source>
        <dbReference type="Proteomes" id="UP001166286"/>
    </source>
</evidence>
<name>A0AA39R7B4_9LECA</name>
<evidence type="ECO:0000313" key="4">
    <source>
        <dbReference type="EMBL" id="KAK0516168.1"/>
    </source>
</evidence>
<dbReference type="PANTHER" id="PTHR33119">
    <property type="entry name" value="IFI3P"/>
    <property type="match status" value="1"/>
</dbReference>